<protein>
    <submittedName>
        <fullName evidence="9">UDP-xylose and UDP-N-acetylglucosamine transporter</fullName>
    </submittedName>
</protein>
<keyword evidence="7 8" id="KW-0472">Membrane</keyword>
<accession>A0A4C1YUG2</accession>
<dbReference type="GO" id="GO:0005462">
    <property type="term" value="F:UDP-N-acetylglucosamine transmembrane transporter activity"/>
    <property type="evidence" value="ECO:0007669"/>
    <property type="project" value="TreeGrafter"/>
</dbReference>
<dbReference type="OrthoDB" id="999962at2759"/>
<dbReference type="Proteomes" id="UP000299102">
    <property type="component" value="Unassembled WGS sequence"/>
</dbReference>
<evidence type="ECO:0000256" key="6">
    <source>
        <dbReference type="ARBA" id="ARBA00022989"/>
    </source>
</evidence>
<feature type="non-terminal residue" evidence="9">
    <location>
        <position position="148"/>
    </location>
</feature>
<dbReference type="GO" id="GO:0000139">
    <property type="term" value="C:Golgi membrane"/>
    <property type="evidence" value="ECO:0007669"/>
    <property type="project" value="TreeGrafter"/>
</dbReference>
<evidence type="ECO:0000313" key="9">
    <source>
        <dbReference type="EMBL" id="GBP78504.1"/>
    </source>
</evidence>
<feature type="transmembrane region" description="Helical" evidence="8">
    <location>
        <begin position="14"/>
        <end position="32"/>
    </location>
</feature>
<dbReference type="GO" id="GO:0005464">
    <property type="term" value="F:UDP-xylose transmembrane transporter activity"/>
    <property type="evidence" value="ECO:0007669"/>
    <property type="project" value="TreeGrafter"/>
</dbReference>
<keyword evidence="4" id="KW-0762">Sugar transport</keyword>
<evidence type="ECO:0000256" key="5">
    <source>
        <dbReference type="ARBA" id="ARBA00022692"/>
    </source>
</evidence>
<keyword evidence="3" id="KW-0813">Transport</keyword>
<evidence type="ECO:0000256" key="8">
    <source>
        <dbReference type="SAM" id="Phobius"/>
    </source>
</evidence>
<proteinExistence type="inferred from homology"/>
<name>A0A4C1YUG2_EUMVA</name>
<comment type="caution">
    <text evidence="9">The sequence shown here is derived from an EMBL/GenBank/DDBJ whole genome shotgun (WGS) entry which is preliminary data.</text>
</comment>
<dbReference type="PANTHER" id="PTHR10778">
    <property type="entry name" value="SOLUTE CARRIER FAMILY 35 MEMBER B"/>
    <property type="match status" value="1"/>
</dbReference>
<organism evidence="9 10">
    <name type="scientific">Eumeta variegata</name>
    <name type="common">Bagworm moth</name>
    <name type="synonym">Eumeta japonica</name>
    <dbReference type="NCBI Taxonomy" id="151549"/>
    <lineage>
        <taxon>Eukaryota</taxon>
        <taxon>Metazoa</taxon>
        <taxon>Ecdysozoa</taxon>
        <taxon>Arthropoda</taxon>
        <taxon>Hexapoda</taxon>
        <taxon>Insecta</taxon>
        <taxon>Pterygota</taxon>
        <taxon>Neoptera</taxon>
        <taxon>Endopterygota</taxon>
        <taxon>Lepidoptera</taxon>
        <taxon>Glossata</taxon>
        <taxon>Ditrysia</taxon>
        <taxon>Tineoidea</taxon>
        <taxon>Psychidae</taxon>
        <taxon>Oiketicinae</taxon>
        <taxon>Eumeta</taxon>
    </lineage>
</organism>
<evidence type="ECO:0000256" key="4">
    <source>
        <dbReference type="ARBA" id="ARBA00022597"/>
    </source>
</evidence>
<dbReference type="Pfam" id="PF08449">
    <property type="entry name" value="UAA"/>
    <property type="match status" value="1"/>
</dbReference>
<evidence type="ECO:0000256" key="2">
    <source>
        <dbReference type="ARBA" id="ARBA00010694"/>
    </source>
</evidence>
<dbReference type="PANTHER" id="PTHR10778:SF4">
    <property type="entry name" value="NUCLEOTIDE SUGAR TRANSPORTER SLC35B4"/>
    <property type="match status" value="1"/>
</dbReference>
<evidence type="ECO:0000313" key="10">
    <source>
        <dbReference type="Proteomes" id="UP000299102"/>
    </source>
</evidence>
<dbReference type="InterPro" id="IPR013657">
    <property type="entry name" value="SCL35B1-4/HUT1"/>
</dbReference>
<comment type="similarity">
    <text evidence="2">Belongs to the nucleotide-sugar transporter family. SLC35B subfamily.</text>
</comment>
<feature type="transmembrane region" description="Helical" evidence="8">
    <location>
        <begin position="44"/>
        <end position="63"/>
    </location>
</feature>
<keyword evidence="5 8" id="KW-0812">Transmembrane</keyword>
<evidence type="ECO:0000256" key="1">
    <source>
        <dbReference type="ARBA" id="ARBA00004127"/>
    </source>
</evidence>
<evidence type="ECO:0000256" key="3">
    <source>
        <dbReference type="ARBA" id="ARBA00022448"/>
    </source>
</evidence>
<keyword evidence="10" id="KW-1185">Reference proteome</keyword>
<comment type="subcellular location">
    <subcellularLocation>
        <location evidence="1">Endomembrane system</location>
        <topology evidence="1">Multi-pass membrane protein</topology>
    </subcellularLocation>
</comment>
<dbReference type="STRING" id="151549.A0A4C1YUG2"/>
<dbReference type="AlphaFoldDB" id="A0A4C1YUG2"/>
<dbReference type="GO" id="GO:0005789">
    <property type="term" value="C:endoplasmic reticulum membrane"/>
    <property type="evidence" value="ECO:0007669"/>
    <property type="project" value="TreeGrafter"/>
</dbReference>
<evidence type="ECO:0000256" key="7">
    <source>
        <dbReference type="ARBA" id="ARBA00023136"/>
    </source>
</evidence>
<reference evidence="9 10" key="1">
    <citation type="journal article" date="2019" name="Commun. Biol.">
        <title>The bagworm genome reveals a unique fibroin gene that provides high tensile strength.</title>
        <authorList>
            <person name="Kono N."/>
            <person name="Nakamura H."/>
            <person name="Ohtoshi R."/>
            <person name="Tomita M."/>
            <person name="Numata K."/>
            <person name="Arakawa K."/>
        </authorList>
    </citation>
    <scope>NUCLEOTIDE SEQUENCE [LARGE SCALE GENOMIC DNA]</scope>
</reference>
<keyword evidence="6 8" id="KW-1133">Transmembrane helix</keyword>
<sequence>MLVYWYAKNRPPKINRVIGSVLITVGVCMATYSGATIAEQKEGVFLYWCMGVAILIVNLFLGAFTGLQQERIYSIYGKHPEEVLFYTNALALPFFLFTYREIRDAALGSSWAVWSLIVISVIPQSICTQAVHELATKENTVTVTFILT</sequence>
<gene>
    <name evidence="9" type="primary">slc35b4</name>
    <name evidence="9" type="ORF">EVAR_60521_1</name>
</gene>
<dbReference type="EMBL" id="BGZK01001372">
    <property type="protein sequence ID" value="GBP78504.1"/>
    <property type="molecule type" value="Genomic_DNA"/>
</dbReference>